<keyword evidence="2 5" id="KW-0812">Transmembrane</keyword>
<comment type="caution">
    <text evidence="6">The sequence shown here is derived from an EMBL/GenBank/DDBJ whole genome shotgun (WGS) entry which is preliminary data.</text>
</comment>
<dbReference type="STRING" id="1172194.WQQ_37540"/>
<protein>
    <recommendedName>
        <fullName evidence="8">MAPEG family protein</fullName>
    </recommendedName>
</protein>
<dbReference type="InterPro" id="IPR001129">
    <property type="entry name" value="Membr-assoc_MAPEG"/>
</dbReference>
<dbReference type="SUPFAM" id="SSF161084">
    <property type="entry name" value="MAPEG domain-like"/>
    <property type="match status" value="1"/>
</dbReference>
<dbReference type="Gene3D" id="1.20.120.550">
    <property type="entry name" value="Membrane associated eicosanoid/glutathione metabolism-like domain"/>
    <property type="match status" value="1"/>
</dbReference>
<evidence type="ECO:0000256" key="1">
    <source>
        <dbReference type="ARBA" id="ARBA00004370"/>
    </source>
</evidence>
<evidence type="ECO:0000256" key="3">
    <source>
        <dbReference type="ARBA" id="ARBA00022989"/>
    </source>
</evidence>
<sequence>MVAVLLFAAWTLLLAMIYVVPRVPPVMLFKKPADSWTRGKPNTDPAILVRAQHAHLNAVENLPVFAAIVAMAMLMNRADAVDPLAAYVLYARVGQSLVHLTGTSFIQVLLRATFYFAQVLLMAWMIWQLVG</sequence>
<feature type="transmembrane region" description="Helical" evidence="5">
    <location>
        <begin position="112"/>
        <end position="130"/>
    </location>
</feature>
<organism evidence="6 7">
    <name type="scientific">Hydrocarboniphaga effusa AP103</name>
    <dbReference type="NCBI Taxonomy" id="1172194"/>
    <lineage>
        <taxon>Bacteria</taxon>
        <taxon>Pseudomonadati</taxon>
        <taxon>Pseudomonadota</taxon>
        <taxon>Gammaproteobacteria</taxon>
        <taxon>Nevskiales</taxon>
        <taxon>Nevskiaceae</taxon>
        <taxon>Hydrocarboniphaga</taxon>
    </lineage>
</organism>
<keyword evidence="7" id="KW-1185">Reference proteome</keyword>
<dbReference type="RefSeq" id="WP_007186689.1">
    <property type="nucleotide sequence ID" value="NZ_AKGD01000003.1"/>
</dbReference>
<evidence type="ECO:0008006" key="8">
    <source>
        <dbReference type="Google" id="ProtNLM"/>
    </source>
</evidence>
<evidence type="ECO:0000313" key="6">
    <source>
        <dbReference type="EMBL" id="EIT68559.1"/>
    </source>
</evidence>
<dbReference type="EMBL" id="AKGD01000003">
    <property type="protein sequence ID" value="EIT68559.1"/>
    <property type="molecule type" value="Genomic_DNA"/>
</dbReference>
<keyword evidence="4 5" id="KW-0472">Membrane</keyword>
<evidence type="ECO:0000313" key="7">
    <source>
        <dbReference type="Proteomes" id="UP000003704"/>
    </source>
</evidence>
<keyword evidence="3 5" id="KW-1133">Transmembrane helix</keyword>
<reference evidence="6 7" key="1">
    <citation type="journal article" date="2012" name="J. Bacteriol.">
        <title>Genome Sequence of n-Alkane-Degrading Hydrocarboniphaga effusa Strain AP103T (ATCC BAA-332T).</title>
        <authorList>
            <person name="Chang H.K."/>
            <person name="Zylstra G.J."/>
            <person name="Chae J.C."/>
        </authorList>
    </citation>
    <scope>NUCLEOTIDE SEQUENCE [LARGE SCALE GENOMIC DNA]</scope>
    <source>
        <strain evidence="6 7">AP103</strain>
    </source>
</reference>
<proteinExistence type="predicted"/>
<evidence type="ECO:0000256" key="5">
    <source>
        <dbReference type="SAM" id="Phobius"/>
    </source>
</evidence>
<dbReference type="InterPro" id="IPR023352">
    <property type="entry name" value="MAPEG-like_dom_sf"/>
</dbReference>
<gene>
    <name evidence="6" type="ORF">WQQ_37540</name>
</gene>
<dbReference type="GO" id="GO:0016020">
    <property type="term" value="C:membrane"/>
    <property type="evidence" value="ECO:0007669"/>
    <property type="project" value="UniProtKB-SubCell"/>
</dbReference>
<accession>I7Z9Q8</accession>
<evidence type="ECO:0000256" key="4">
    <source>
        <dbReference type="ARBA" id="ARBA00023136"/>
    </source>
</evidence>
<dbReference type="Proteomes" id="UP000003704">
    <property type="component" value="Unassembled WGS sequence"/>
</dbReference>
<dbReference type="Pfam" id="PF01124">
    <property type="entry name" value="MAPEG"/>
    <property type="match status" value="1"/>
</dbReference>
<dbReference type="AlphaFoldDB" id="I7Z9Q8"/>
<comment type="subcellular location">
    <subcellularLocation>
        <location evidence="1">Membrane</location>
    </subcellularLocation>
</comment>
<evidence type="ECO:0000256" key="2">
    <source>
        <dbReference type="ARBA" id="ARBA00022692"/>
    </source>
</evidence>
<name>I7Z9Q8_9GAMM</name>